<comment type="caution">
    <text evidence="4">The sequence shown here is derived from an EMBL/GenBank/DDBJ whole genome shotgun (WGS) entry which is preliminary data.</text>
</comment>
<organism evidence="4 5">
    <name type="scientific">Desulfitobacterium dehalogenans</name>
    <dbReference type="NCBI Taxonomy" id="36854"/>
    <lineage>
        <taxon>Bacteria</taxon>
        <taxon>Bacillati</taxon>
        <taxon>Bacillota</taxon>
        <taxon>Clostridia</taxon>
        <taxon>Eubacteriales</taxon>
        <taxon>Desulfitobacteriaceae</taxon>
        <taxon>Desulfitobacterium</taxon>
    </lineage>
</organism>
<dbReference type="AlphaFoldDB" id="A0A7C7D409"/>
<proteinExistence type="predicted"/>
<keyword evidence="1" id="KW-0472">Membrane</keyword>
<feature type="domain" description="DUF2275" evidence="2">
    <location>
        <begin position="67"/>
        <end position="292"/>
    </location>
</feature>
<dbReference type="EMBL" id="DUTF01000068">
    <property type="protein sequence ID" value="HHY25695.1"/>
    <property type="molecule type" value="Genomic_DNA"/>
</dbReference>
<evidence type="ECO:0000259" key="3">
    <source>
        <dbReference type="Pfam" id="PF13490"/>
    </source>
</evidence>
<dbReference type="Pfam" id="PF10039">
    <property type="entry name" value="DUF2275"/>
    <property type="match status" value="1"/>
</dbReference>
<name>A0A7C7D409_9FIRM</name>
<feature type="transmembrane region" description="Helical" evidence="1">
    <location>
        <begin position="74"/>
        <end position="95"/>
    </location>
</feature>
<accession>A0A7C7D409</accession>
<reference evidence="4 5" key="1">
    <citation type="journal article" date="2020" name="Biotechnol. Biofuels">
        <title>New insights from the biogas microbiome by comprehensive genome-resolved metagenomics of nearly 1600 species originating from multiple anaerobic digesters.</title>
        <authorList>
            <person name="Campanaro S."/>
            <person name="Treu L."/>
            <person name="Rodriguez-R L.M."/>
            <person name="Kovalovszki A."/>
            <person name="Ziels R.M."/>
            <person name="Maus I."/>
            <person name="Zhu X."/>
            <person name="Kougias P.G."/>
            <person name="Basile A."/>
            <person name="Luo G."/>
            <person name="Schluter A."/>
            <person name="Konstantinidis K.T."/>
            <person name="Angelidaki I."/>
        </authorList>
    </citation>
    <scope>NUCLEOTIDE SEQUENCE [LARGE SCALE GENOMIC DNA]</scope>
    <source>
        <strain evidence="4">AS05jafATM_4</strain>
    </source>
</reference>
<evidence type="ECO:0000256" key="1">
    <source>
        <dbReference type="SAM" id="Phobius"/>
    </source>
</evidence>
<evidence type="ECO:0000313" key="4">
    <source>
        <dbReference type="EMBL" id="HHY25695.1"/>
    </source>
</evidence>
<keyword evidence="1" id="KW-1133">Transmembrane helix</keyword>
<dbReference type="InterPro" id="IPR027383">
    <property type="entry name" value="Znf_put"/>
</dbReference>
<keyword evidence="1" id="KW-0812">Transmembrane</keyword>
<dbReference type="InterPro" id="IPR018734">
    <property type="entry name" value="DUF2275"/>
</dbReference>
<protein>
    <submittedName>
        <fullName evidence="4">DUF2275 domain-containing protein</fullName>
    </submittedName>
</protein>
<dbReference type="Proteomes" id="UP000553059">
    <property type="component" value="Unassembled WGS sequence"/>
</dbReference>
<evidence type="ECO:0000313" key="5">
    <source>
        <dbReference type="Proteomes" id="UP000553059"/>
    </source>
</evidence>
<gene>
    <name evidence="4" type="ORF">GX523_02880</name>
</gene>
<dbReference type="Pfam" id="PF13490">
    <property type="entry name" value="zf-HC2"/>
    <property type="match status" value="1"/>
</dbReference>
<feature type="domain" description="Putative zinc-finger" evidence="3">
    <location>
        <begin position="5"/>
        <end position="39"/>
    </location>
</feature>
<evidence type="ECO:0000259" key="2">
    <source>
        <dbReference type="Pfam" id="PF10039"/>
    </source>
</evidence>
<sequence>MRLPCELVQDILPLYVEEDVNPKTRDLVEKHLEECGSCQDFRRELKNEEPVLDNIPENLPEPDTFKKWLKRLRLGAIVGLIALILAAVGIGVVGYKAGTIAEKETISTKDVVRVLKKAGLSLKASQSPVVAPNECILGDVQPKVYDLDDKGRGQLYIYEFDSTLARRNTVEGIGNKDNPFVQKIFHRAYGSKNMVLIMAFNVTSENTVNMEEMESIFAQLAPITFTLGKTIFYDLNQGEKWVLHGEGEHWEAKIVVAAFEEKWTDEKGYKQSRYYLNNTPLVRFKGDPEEIKDVMTYSFEYLLEKRGSSGEGFRQGNFDEEQTNVYGGSPLFWGEFGFSQTYIIDKSQTGKFSVQWNGEEESFELTLQEP</sequence>